<evidence type="ECO:0000256" key="1">
    <source>
        <dbReference type="ARBA" id="ARBA00009251"/>
    </source>
</evidence>
<keyword evidence="5" id="KW-1185">Reference proteome</keyword>
<dbReference type="Proteomes" id="UP000636891">
    <property type="component" value="Unassembled WGS sequence"/>
</dbReference>
<proteinExistence type="inferred from homology"/>
<comment type="caution">
    <text evidence="4">The sequence shown here is derived from an EMBL/GenBank/DDBJ whole genome shotgun (WGS) entry which is preliminary data.</text>
</comment>
<comment type="similarity">
    <text evidence="1">Belongs to the PUR DNA-binding protein family.</text>
</comment>
<dbReference type="Gene3D" id="3.10.450.700">
    <property type="match status" value="1"/>
</dbReference>
<evidence type="ECO:0000256" key="2">
    <source>
        <dbReference type="ARBA" id="ARBA00023125"/>
    </source>
</evidence>
<dbReference type="EMBL" id="JACOOK010000007">
    <property type="protein sequence ID" value="MBC5617666.1"/>
    <property type="molecule type" value="Genomic_DNA"/>
</dbReference>
<dbReference type="RefSeq" id="WP_055202417.1">
    <property type="nucleotide sequence ID" value="NZ_JACOOK010000007.1"/>
</dbReference>
<evidence type="ECO:0000313" key="5">
    <source>
        <dbReference type="Proteomes" id="UP000636891"/>
    </source>
</evidence>
<reference evidence="4 5" key="1">
    <citation type="submission" date="2020-08" db="EMBL/GenBank/DDBJ databases">
        <title>Genome public.</title>
        <authorList>
            <person name="Liu C."/>
            <person name="Sun Q."/>
        </authorList>
    </citation>
    <scope>NUCLEOTIDE SEQUENCE [LARGE SCALE GENOMIC DNA]</scope>
    <source>
        <strain evidence="4 5">New-7</strain>
    </source>
</reference>
<dbReference type="Pfam" id="PF11680">
    <property type="entry name" value="DUF3276"/>
    <property type="match status" value="1"/>
</dbReference>
<protein>
    <submittedName>
        <fullName evidence="4">DUF3276 family protein</fullName>
    </submittedName>
</protein>
<organism evidence="4 5">
    <name type="scientific">Alistipes hominis</name>
    <dbReference type="NCBI Taxonomy" id="2763015"/>
    <lineage>
        <taxon>Bacteria</taxon>
        <taxon>Pseudomonadati</taxon>
        <taxon>Bacteroidota</taxon>
        <taxon>Bacteroidia</taxon>
        <taxon>Bacteroidales</taxon>
        <taxon>Rikenellaceae</taxon>
        <taxon>Alistipes</taxon>
    </lineage>
</organism>
<feature type="region of interest" description="Disordered" evidence="3">
    <location>
        <begin position="94"/>
        <end position="116"/>
    </location>
</feature>
<accession>A0ABR7CPR9</accession>
<evidence type="ECO:0000313" key="4">
    <source>
        <dbReference type="EMBL" id="MBC5617666.1"/>
    </source>
</evidence>
<gene>
    <name evidence="4" type="ORF">H8S08_11685</name>
</gene>
<evidence type="ECO:0000256" key="3">
    <source>
        <dbReference type="SAM" id="MobiDB-lite"/>
    </source>
</evidence>
<sequence>MNHFDYKKESESDGAEEIYSKIVRAGRRTYFFDVKATRNDDYYVTVTESRKKTEKDGKFSFEKHKIHLYKEDFCKFAEGLDEVVGYIREHKPECFNPDGSAISSIPASLDDEFDKL</sequence>
<name>A0ABR7CPR9_9BACT</name>
<keyword evidence="2" id="KW-0238">DNA-binding</keyword>
<dbReference type="InterPro" id="IPR006628">
    <property type="entry name" value="PUR-bd_fam"/>
</dbReference>